<protein>
    <submittedName>
        <fullName evidence="1">Uncharacterized protein</fullName>
    </submittedName>
</protein>
<gene>
    <name evidence="1" type="ORF">EVAR_37719_1</name>
</gene>
<evidence type="ECO:0000313" key="2">
    <source>
        <dbReference type="Proteomes" id="UP000299102"/>
    </source>
</evidence>
<dbReference type="AlphaFoldDB" id="A0A4C1YQG6"/>
<name>A0A4C1YQG6_EUMVA</name>
<proteinExistence type="predicted"/>
<sequence length="148" mass="15838">MKVEKKPLVSQERYLWSRHAPLPLAAAVTRRRSRTNNLVKPASGITASRNKDDCGRAAAARIHLAGQSLDGNTFFKARGGAGGLGDVLYRVSKDRSDGAISTIIVGCGLEAGANSVVLQSRSDDSIPDVVDLCVLKFKVPDWSTVALY</sequence>
<organism evidence="1 2">
    <name type="scientific">Eumeta variegata</name>
    <name type="common">Bagworm moth</name>
    <name type="synonym">Eumeta japonica</name>
    <dbReference type="NCBI Taxonomy" id="151549"/>
    <lineage>
        <taxon>Eukaryota</taxon>
        <taxon>Metazoa</taxon>
        <taxon>Ecdysozoa</taxon>
        <taxon>Arthropoda</taxon>
        <taxon>Hexapoda</taxon>
        <taxon>Insecta</taxon>
        <taxon>Pterygota</taxon>
        <taxon>Neoptera</taxon>
        <taxon>Endopterygota</taxon>
        <taxon>Lepidoptera</taxon>
        <taxon>Glossata</taxon>
        <taxon>Ditrysia</taxon>
        <taxon>Tineoidea</taxon>
        <taxon>Psychidae</taxon>
        <taxon>Oiketicinae</taxon>
        <taxon>Eumeta</taxon>
    </lineage>
</organism>
<dbReference type="Proteomes" id="UP000299102">
    <property type="component" value="Unassembled WGS sequence"/>
</dbReference>
<keyword evidence="2" id="KW-1185">Reference proteome</keyword>
<evidence type="ECO:0000313" key="1">
    <source>
        <dbReference type="EMBL" id="GBP76605.1"/>
    </source>
</evidence>
<dbReference type="EMBL" id="BGZK01001295">
    <property type="protein sequence ID" value="GBP76605.1"/>
    <property type="molecule type" value="Genomic_DNA"/>
</dbReference>
<comment type="caution">
    <text evidence="1">The sequence shown here is derived from an EMBL/GenBank/DDBJ whole genome shotgun (WGS) entry which is preliminary data.</text>
</comment>
<reference evidence="1 2" key="1">
    <citation type="journal article" date="2019" name="Commun. Biol.">
        <title>The bagworm genome reveals a unique fibroin gene that provides high tensile strength.</title>
        <authorList>
            <person name="Kono N."/>
            <person name="Nakamura H."/>
            <person name="Ohtoshi R."/>
            <person name="Tomita M."/>
            <person name="Numata K."/>
            <person name="Arakawa K."/>
        </authorList>
    </citation>
    <scope>NUCLEOTIDE SEQUENCE [LARGE SCALE GENOMIC DNA]</scope>
</reference>
<accession>A0A4C1YQG6</accession>